<feature type="transmembrane region" description="Helical" evidence="2">
    <location>
        <begin position="314"/>
        <end position="335"/>
    </location>
</feature>
<feature type="region of interest" description="Disordered" evidence="1">
    <location>
        <begin position="162"/>
        <end position="187"/>
    </location>
</feature>
<keyword evidence="4" id="KW-1185">Reference proteome</keyword>
<evidence type="ECO:0000313" key="4">
    <source>
        <dbReference type="Proteomes" id="UP000601435"/>
    </source>
</evidence>
<feature type="compositionally biased region" description="Basic and acidic residues" evidence="1">
    <location>
        <begin position="456"/>
        <end position="472"/>
    </location>
</feature>
<gene>
    <name evidence="3" type="ORF">SNEC2469_LOCUS11712</name>
</gene>
<organism evidence="3 4">
    <name type="scientific">Symbiodinium necroappetens</name>
    <dbReference type="NCBI Taxonomy" id="1628268"/>
    <lineage>
        <taxon>Eukaryota</taxon>
        <taxon>Sar</taxon>
        <taxon>Alveolata</taxon>
        <taxon>Dinophyceae</taxon>
        <taxon>Suessiales</taxon>
        <taxon>Symbiodiniaceae</taxon>
        <taxon>Symbiodinium</taxon>
    </lineage>
</organism>
<protein>
    <submittedName>
        <fullName evidence="3">Uncharacterized protein</fullName>
    </submittedName>
</protein>
<keyword evidence="2" id="KW-1133">Transmembrane helix</keyword>
<dbReference type="OrthoDB" id="427720at2759"/>
<feature type="compositionally biased region" description="Low complexity" evidence="1">
    <location>
        <begin position="423"/>
        <end position="434"/>
    </location>
</feature>
<evidence type="ECO:0000256" key="1">
    <source>
        <dbReference type="SAM" id="MobiDB-lite"/>
    </source>
</evidence>
<feature type="compositionally biased region" description="Polar residues" evidence="1">
    <location>
        <begin position="476"/>
        <end position="490"/>
    </location>
</feature>
<name>A0A812R7T5_9DINO</name>
<comment type="caution">
    <text evidence="3">The sequence shown here is derived from an EMBL/GenBank/DDBJ whole genome shotgun (WGS) entry which is preliminary data.</text>
</comment>
<sequence length="957" mass="103594">MKISGSARERLLRRHRFMVPDDLVVGKMGGENLVNQMANFHSWVLETMDDMVSAQTDEETLREKCQPIFLKQAARPLRVPVESLDSNDIDAEPLRKGFHAWHHESGKGYSQNKTLEVPYFLVGETCVRMQWLMLANGPSLKMRVYGDATLYVSAQVFPGDAVLPQPSERKSKTSHTSGGSSPQSPVSAAGVRKALRLESTVPAWPADELPLVRTGFNEKWRGESGYGEFRRVEGFSIFVDTQNAMELPLYKIVLASPSDFDEEYIDVVIQWNFKTACEALTVVLRRGHVHCKEEDFPLFEFNTEVKKMLPLRRYAGNFLAEGTICLLVATCLLMTGRMYNFNITAGIPWAFEVALSFVALLPGCVLLRIMPVETAQSEVLQIAEMNEPKQSFFTQFRRTMSGHAMNRSGRDLGMAMKRLNSRDSGAARSDSAGSELDEENYTSDLADRLAAMEALDRSGSEDEESAIVREGDLQGASPSSVSAPRTEMSSMSFGCCSPESAPCREVIQAASSKVNAVTTSCQNVWRVPPDSHAGTKRYRRRVSAYSDLRTYAKTKAPETRAARAKNSLKALWADLNHGKAQIATVLDGRDLVLTAEEHLGVRGCWAKLLCFHWPSVFAFQLADLPRATRLSTSSTAEQAAWGACLHSFSLLRLLGQAARLSPPQAYIRRASGGILQKFAAVESGWYQPVGPVLTVPGNVRGMGLMDEHVAVISDEGVFRTAELNSSWINSTSGDASEGPLGLLMQSDEAVAAAALLPPAAAGVELSAASLSGGDLPGTAAVAVVGSDGLLRLCRLPSAPGEPLEVLLELTLGLGQVQGLRLCHAAACGSNEAVLWVADSEGSVHAISLDSGDIRATFTADLPTRGARVVALSGNSSHLAALLVLDSLEPQLVAAQYPILDMSGKGRCAVAARTLGAGEVVLIEQPWAVVLLPGQHQRCDFGLSNDGKLLHLAQTHNA</sequence>
<evidence type="ECO:0000313" key="3">
    <source>
        <dbReference type="EMBL" id="CAE7426843.1"/>
    </source>
</evidence>
<evidence type="ECO:0000256" key="2">
    <source>
        <dbReference type="SAM" id="Phobius"/>
    </source>
</evidence>
<feature type="transmembrane region" description="Helical" evidence="2">
    <location>
        <begin position="347"/>
        <end position="367"/>
    </location>
</feature>
<accession>A0A812R7T5</accession>
<proteinExistence type="predicted"/>
<reference evidence="3" key="1">
    <citation type="submission" date="2021-02" db="EMBL/GenBank/DDBJ databases">
        <authorList>
            <person name="Dougan E. K."/>
            <person name="Rhodes N."/>
            <person name="Thang M."/>
            <person name="Chan C."/>
        </authorList>
    </citation>
    <scope>NUCLEOTIDE SEQUENCE</scope>
</reference>
<feature type="region of interest" description="Disordered" evidence="1">
    <location>
        <begin position="423"/>
        <end position="442"/>
    </location>
</feature>
<dbReference type="Proteomes" id="UP000601435">
    <property type="component" value="Unassembled WGS sequence"/>
</dbReference>
<keyword evidence="2" id="KW-0472">Membrane</keyword>
<dbReference type="AlphaFoldDB" id="A0A812R7T5"/>
<keyword evidence="2" id="KW-0812">Transmembrane</keyword>
<dbReference type="EMBL" id="CAJNJA010018598">
    <property type="protein sequence ID" value="CAE7426843.1"/>
    <property type="molecule type" value="Genomic_DNA"/>
</dbReference>
<feature type="region of interest" description="Disordered" evidence="1">
    <location>
        <begin position="456"/>
        <end position="490"/>
    </location>
</feature>